<dbReference type="CDD" id="cd01201">
    <property type="entry name" value="PH_BEACH"/>
    <property type="match status" value="1"/>
</dbReference>
<dbReference type="GO" id="GO:0005829">
    <property type="term" value="C:cytosol"/>
    <property type="evidence" value="ECO:0007669"/>
    <property type="project" value="TreeGrafter"/>
</dbReference>
<dbReference type="GO" id="GO:0008104">
    <property type="term" value="P:intracellular protein localization"/>
    <property type="evidence" value="ECO:0007669"/>
    <property type="project" value="TreeGrafter"/>
</dbReference>
<feature type="compositionally biased region" description="Basic and acidic residues" evidence="1">
    <location>
        <begin position="88"/>
        <end position="98"/>
    </location>
</feature>
<reference evidence="3" key="2">
    <citation type="submission" date="2022-10" db="EMBL/GenBank/DDBJ databases">
        <authorList>
            <consortium name="ENA_rothamsted_submissions"/>
            <consortium name="culmorum"/>
            <person name="King R."/>
        </authorList>
    </citation>
    <scope>NUCLEOTIDE SEQUENCE</scope>
</reference>
<dbReference type="PANTHER" id="PTHR13743:SF162">
    <property type="entry name" value="NEUROBEACHIN"/>
    <property type="match status" value="1"/>
</dbReference>
<dbReference type="OrthoDB" id="26681at2759"/>
<evidence type="ECO:0000259" key="2">
    <source>
        <dbReference type="PROSITE" id="PS51783"/>
    </source>
</evidence>
<feature type="compositionally biased region" description="Acidic residues" evidence="1">
    <location>
        <begin position="99"/>
        <end position="108"/>
    </location>
</feature>
<organism evidence="3 4">
    <name type="scientific">Diatraea saccharalis</name>
    <name type="common">sugarcane borer</name>
    <dbReference type="NCBI Taxonomy" id="40085"/>
    <lineage>
        <taxon>Eukaryota</taxon>
        <taxon>Metazoa</taxon>
        <taxon>Ecdysozoa</taxon>
        <taxon>Arthropoda</taxon>
        <taxon>Hexapoda</taxon>
        <taxon>Insecta</taxon>
        <taxon>Pterygota</taxon>
        <taxon>Neoptera</taxon>
        <taxon>Endopterygota</taxon>
        <taxon>Lepidoptera</taxon>
        <taxon>Glossata</taxon>
        <taxon>Ditrysia</taxon>
        <taxon>Pyraloidea</taxon>
        <taxon>Crambidae</taxon>
        <taxon>Crambinae</taxon>
        <taxon>Diatraea</taxon>
    </lineage>
</organism>
<dbReference type="Gene3D" id="2.30.29.30">
    <property type="entry name" value="Pleckstrin-homology domain (PH domain)/Phosphotyrosine-binding domain (PTB)"/>
    <property type="match status" value="1"/>
</dbReference>
<dbReference type="AlphaFoldDB" id="A0A9N9MZW3"/>
<evidence type="ECO:0000313" key="3">
    <source>
        <dbReference type="EMBL" id="CAG9782330.1"/>
    </source>
</evidence>
<dbReference type="SUPFAM" id="SSF50729">
    <property type="entry name" value="PH domain-like"/>
    <property type="match status" value="1"/>
</dbReference>
<accession>A0A9N9MZW3</accession>
<evidence type="ECO:0000256" key="1">
    <source>
        <dbReference type="SAM" id="MobiDB-lite"/>
    </source>
</evidence>
<dbReference type="InterPro" id="IPR050865">
    <property type="entry name" value="BEACH_Domain"/>
</dbReference>
<feature type="domain" description="BEACH-type PH" evidence="2">
    <location>
        <begin position="94"/>
        <end position="204"/>
    </location>
</feature>
<dbReference type="Pfam" id="PF14844">
    <property type="entry name" value="PH_BEACH"/>
    <property type="match status" value="1"/>
</dbReference>
<reference evidence="3" key="1">
    <citation type="submission" date="2021-12" db="EMBL/GenBank/DDBJ databases">
        <authorList>
            <person name="King R."/>
        </authorList>
    </citation>
    <scope>NUCLEOTIDE SEQUENCE</scope>
</reference>
<proteinExistence type="predicted"/>
<dbReference type="InterPro" id="IPR011993">
    <property type="entry name" value="PH-like_dom_sf"/>
</dbReference>
<dbReference type="GO" id="GO:0016020">
    <property type="term" value="C:membrane"/>
    <property type="evidence" value="ECO:0007669"/>
    <property type="project" value="TreeGrafter"/>
</dbReference>
<dbReference type="PROSITE" id="PS51783">
    <property type="entry name" value="PH_BEACH"/>
    <property type="match status" value="1"/>
</dbReference>
<feature type="compositionally biased region" description="Basic and acidic residues" evidence="1">
    <location>
        <begin position="9"/>
        <end position="25"/>
    </location>
</feature>
<gene>
    <name evidence="3" type="ORF">DIATSA_LOCUS602</name>
</gene>
<feature type="region of interest" description="Disordered" evidence="1">
    <location>
        <begin position="1"/>
        <end position="119"/>
    </location>
</feature>
<dbReference type="GO" id="GO:0019901">
    <property type="term" value="F:protein kinase binding"/>
    <property type="evidence" value="ECO:0007669"/>
    <property type="project" value="TreeGrafter"/>
</dbReference>
<dbReference type="InterPro" id="IPR023362">
    <property type="entry name" value="PH-BEACH_dom"/>
</dbReference>
<protein>
    <recommendedName>
        <fullName evidence="2">BEACH-type PH domain-containing protein</fullName>
    </recommendedName>
</protein>
<evidence type="ECO:0000313" key="4">
    <source>
        <dbReference type="Proteomes" id="UP001153714"/>
    </source>
</evidence>
<feature type="compositionally biased region" description="Low complexity" evidence="1">
    <location>
        <begin position="75"/>
        <end position="85"/>
    </location>
</feature>
<keyword evidence="4" id="KW-1185">Reference proteome</keyword>
<dbReference type="EMBL" id="OU893332">
    <property type="protein sequence ID" value="CAG9782330.1"/>
    <property type="molecule type" value="Genomic_DNA"/>
</dbReference>
<name>A0A9N9MZW3_9NEOP</name>
<dbReference type="PANTHER" id="PTHR13743">
    <property type="entry name" value="BEIGE/BEACH-RELATED"/>
    <property type="match status" value="1"/>
</dbReference>
<dbReference type="Proteomes" id="UP001153714">
    <property type="component" value="Chromosome 1"/>
</dbReference>
<sequence length="245" mass="28157">MATRKKRSRQSDKSKTLFREEESGSSHDPFSDVEGEFDSDKNFEPPNENSSASEDSIFDTRVQHRRNIPRFLPGSKESSQESAETSESDDRTENKSDESQEEGDDAVEDPVSSDQEKSSIHDFRARAAEWIPEEEVTLNQEENEVLKYCEHLHGKWYFSEIRAIFSRRYLLQNVAIEMFLASRTSIFFAFPDQATVKKVIKALPRVGVGIKYGIPQTRNDVMNQHVLYIINVSTIVNEVQMEIKP</sequence>